<comment type="caution">
    <text evidence="1">The sequence shown here is derived from an EMBL/GenBank/DDBJ whole genome shotgun (WGS) entry which is preliminary data.</text>
</comment>
<name>A0AAW1N342_POPJA</name>
<gene>
    <name evidence="1" type="ORF">QE152_g3847</name>
</gene>
<evidence type="ECO:0000313" key="1">
    <source>
        <dbReference type="EMBL" id="KAK9752885.1"/>
    </source>
</evidence>
<protein>
    <submittedName>
        <fullName evidence="1">Uncharacterized protein</fullName>
    </submittedName>
</protein>
<dbReference type="AlphaFoldDB" id="A0AAW1N342"/>
<dbReference type="Proteomes" id="UP001458880">
    <property type="component" value="Unassembled WGS sequence"/>
</dbReference>
<accession>A0AAW1N342</accession>
<evidence type="ECO:0000313" key="2">
    <source>
        <dbReference type="Proteomes" id="UP001458880"/>
    </source>
</evidence>
<sequence length="77" mass="9339">MEVGKQKKESSEIRHNVAYKIRSLQYWSASSREQPLYHCNHRTRESIIARYLFLVTMLTLNPKLQRNIWLTNRLTYQ</sequence>
<proteinExistence type="predicted"/>
<keyword evidence="2" id="KW-1185">Reference proteome</keyword>
<organism evidence="1 2">
    <name type="scientific">Popillia japonica</name>
    <name type="common">Japanese beetle</name>
    <dbReference type="NCBI Taxonomy" id="7064"/>
    <lineage>
        <taxon>Eukaryota</taxon>
        <taxon>Metazoa</taxon>
        <taxon>Ecdysozoa</taxon>
        <taxon>Arthropoda</taxon>
        <taxon>Hexapoda</taxon>
        <taxon>Insecta</taxon>
        <taxon>Pterygota</taxon>
        <taxon>Neoptera</taxon>
        <taxon>Endopterygota</taxon>
        <taxon>Coleoptera</taxon>
        <taxon>Polyphaga</taxon>
        <taxon>Scarabaeiformia</taxon>
        <taxon>Scarabaeidae</taxon>
        <taxon>Rutelinae</taxon>
        <taxon>Popillia</taxon>
    </lineage>
</organism>
<reference evidence="1 2" key="1">
    <citation type="journal article" date="2024" name="BMC Genomics">
        <title>De novo assembly and annotation of Popillia japonica's genome with initial clues to its potential as an invasive pest.</title>
        <authorList>
            <person name="Cucini C."/>
            <person name="Boschi S."/>
            <person name="Funari R."/>
            <person name="Cardaioli E."/>
            <person name="Iannotti N."/>
            <person name="Marturano G."/>
            <person name="Paoli F."/>
            <person name="Bruttini M."/>
            <person name="Carapelli A."/>
            <person name="Frati F."/>
            <person name="Nardi F."/>
        </authorList>
    </citation>
    <scope>NUCLEOTIDE SEQUENCE [LARGE SCALE GENOMIC DNA]</scope>
    <source>
        <strain evidence="1">DMR45628</strain>
    </source>
</reference>
<dbReference type="EMBL" id="JASPKY010000017">
    <property type="protein sequence ID" value="KAK9752885.1"/>
    <property type="molecule type" value="Genomic_DNA"/>
</dbReference>